<evidence type="ECO:0000313" key="3">
    <source>
        <dbReference type="Proteomes" id="UP001066276"/>
    </source>
</evidence>
<evidence type="ECO:0000313" key="2">
    <source>
        <dbReference type="EMBL" id="KAJ1127702.1"/>
    </source>
</evidence>
<gene>
    <name evidence="2" type="ORF">NDU88_006095</name>
</gene>
<feature type="chain" id="PRO_5043899776" evidence="1">
    <location>
        <begin position="28"/>
        <end position="133"/>
    </location>
</feature>
<keyword evidence="3" id="KW-1185">Reference proteome</keyword>
<name>A0AAV7PJY3_PLEWA</name>
<feature type="signal peptide" evidence="1">
    <location>
        <begin position="1"/>
        <end position="27"/>
    </location>
</feature>
<organism evidence="2 3">
    <name type="scientific">Pleurodeles waltl</name>
    <name type="common">Iberian ribbed newt</name>
    <dbReference type="NCBI Taxonomy" id="8319"/>
    <lineage>
        <taxon>Eukaryota</taxon>
        <taxon>Metazoa</taxon>
        <taxon>Chordata</taxon>
        <taxon>Craniata</taxon>
        <taxon>Vertebrata</taxon>
        <taxon>Euteleostomi</taxon>
        <taxon>Amphibia</taxon>
        <taxon>Batrachia</taxon>
        <taxon>Caudata</taxon>
        <taxon>Salamandroidea</taxon>
        <taxon>Salamandridae</taxon>
        <taxon>Pleurodelinae</taxon>
        <taxon>Pleurodeles</taxon>
    </lineage>
</organism>
<comment type="caution">
    <text evidence="2">The sequence shown here is derived from an EMBL/GenBank/DDBJ whole genome shotgun (WGS) entry which is preliminary data.</text>
</comment>
<reference evidence="2" key="1">
    <citation type="journal article" date="2022" name="bioRxiv">
        <title>Sequencing and chromosome-scale assembly of the giantPleurodeles waltlgenome.</title>
        <authorList>
            <person name="Brown T."/>
            <person name="Elewa A."/>
            <person name="Iarovenko S."/>
            <person name="Subramanian E."/>
            <person name="Araus A.J."/>
            <person name="Petzold A."/>
            <person name="Susuki M."/>
            <person name="Suzuki K.-i.T."/>
            <person name="Hayashi T."/>
            <person name="Toyoda A."/>
            <person name="Oliveira C."/>
            <person name="Osipova E."/>
            <person name="Leigh N.D."/>
            <person name="Simon A."/>
            <person name="Yun M.H."/>
        </authorList>
    </citation>
    <scope>NUCLEOTIDE SEQUENCE</scope>
    <source>
        <strain evidence="2">20211129_DDA</strain>
        <tissue evidence="2">Liver</tissue>
    </source>
</reference>
<keyword evidence="1" id="KW-0732">Signal</keyword>
<dbReference type="AlphaFoldDB" id="A0AAV7PJY3"/>
<sequence length="133" mass="14849">MIHMLWSCPSLSRFWGAVVGCLSECASRPVPFTWVTRILSLFPRDARNRAAARFLDLGLITGKRLITHRWKSSDPPVERAWKSSFEVWAGAEGVVLVRENALGLRKYLSSVSWEAMLACLQGLGQSSDVEEAV</sequence>
<protein>
    <submittedName>
        <fullName evidence="2">Uncharacterized protein</fullName>
    </submittedName>
</protein>
<dbReference type="EMBL" id="JANPWB010000011">
    <property type="protein sequence ID" value="KAJ1127702.1"/>
    <property type="molecule type" value="Genomic_DNA"/>
</dbReference>
<dbReference type="Proteomes" id="UP001066276">
    <property type="component" value="Chromosome 7"/>
</dbReference>
<accession>A0AAV7PJY3</accession>
<evidence type="ECO:0000256" key="1">
    <source>
        <dbReference type="SAM" id="SignalP"/>
    </source>
</evidence>
<proteinExistence type="predicted"/>